<dbReference type="CDD" id="cd18799">
    <property type="entry name" value="SF2_C_EcoAI-like"/>
    <property type="match status" value="1"/>
</dbReference>
<gene>
    <name evidence="4" type="primary">hsdR</name>
    <name evidence="4" type="ORF">OLEAN_C31060</name>
</gene>
<dbReference type="OrthoDB" id="9804086at2"/>
<dbReference type="Pfam" id="PF08463">
    <property type="entry name" value="EcoEI_R_C"/>
    <property type="match status" value="1"/>
</dbReference>
<dbReference type="PANTHER" id="PTHR47396">
    <property type="entry name" value="TYPE I RESTRICTION ENZYME ECOKI R PROTEIN"/>
    <property type="match status" value="1"/>
</dbReference>
<dbReference type="InterPro" id="IPR025285">
    <property type="entry name" value="DUF4145"/>
</dbReference>
<dbReference type="STRING" id="698738.OLEAN_C31060"/>
<dbReference type="HOGENOM" id="CLU_007363_0_0_6"/>
<evidence type="ECO:0000313" key="4">
    <source>
        <dbReference type="EMBL" id="CCK77282.1"/>
    </source>
</evidence>
<dbReference type="KEGG" id="oai:OLEAN_C31060"/>
<dbReference type="Pfam" id="PF04851">
    <property type="entry name" value="ResIII"/>
    <property type="match status" value="1"/>
</dbReference>
<name>R4YQB5_OLEAN</name>
<feature type="domain" description="Helicase ATP-binding" evidence="2">
    <location>
        <begin position="481"/>
        <end position="663"/>
    </location>
</feature>
<protein>
    <submittedName>
        <fullName evidence="4">Type I restriction enzyme, restriction subunit</fullName>
    </submittedName>
</protein>
<evidence type="ECO:0000256" key="1">
    <source>
        <dbReference type="SAM" id="Coils"/>
    </source>
</evidence>
<dbReference type="Proteomes" id="UP000032749">
    <property type="component" value="Chromosome"/>
</dbReference>
<feature type="domain" description="Helicase C-terminal" evidence="3">
    <location>
        <begin position="731"/>
        <end position="901"/>
    </location>
</feature>
<dbReference type="GO" id="GO:0005524">
    <property type="term" value="F:ATP binding"/>
    <property type="evidence" value="ECO:0007669"/>
    <property type="project" value="UniProtKB-KW"/>
</dbReference>
<dbReference type="PANTHER" id="PTHR47396:SF1">
    <property type="entry name" value="ATP-DEPENDENT HELICASE IRC3-RELATED"/>
    <property type="match status" value="1"/>
</dbReference>
<dbReference type="GO" id="GO:0005829">
    <property type="term" value="C:cytosol"/>
    <property type="evidence" value="ECO:0007669"/>
    <property type="project" value="TreeGrafter"/>
</dbReference>
<proteinExistence type="predicted"/>
<reference evidence="4 5" key="1">
    <citation type="journal article" date="2013" name="Nat. Commun.">
        <title>Genome sequence and functional genomic analysis of the oil-degrading bacterium Oleispira antarctica.</title>
        <authorList>
            <person name="Kube M."/>
            <person name="Chernikova T.N."/>
            <person name="Al-Ramahi Y."/>
            <person name="Beloqui A."/>
            <person name="Lopez-Cortez N."/>
            <person name="Guazzaroni M.E."/>
            <person name="Heipieper H.J."/>
            <person name="Klages S."/>
            <person name="Kotsyurbenko O.R."/>
            <person name="Langer I."/>
            <person name="Nechitaylo T.Y."/>
            <person name="Lunsdorf H."/>
            <person name="Fernandez M."/>
            <person name="Juarez S."/>
            <person name="Ciordia S."/>
            <person name="Singer A."/>
            <person name="Kagan O."/>
            <person name="Egorova O."/>
            <person name="Petit P.A."/>
            <person name="Stogios P."/>
            <person name="Kim Y."/>
            <person name="Tchigvintsev A."/>
            <person name="Flick R."/>
            <person name="Denaro R."/>
            <person name="Genovese M."/>
            <person name="Albar J.P."/>
            <person name="Reva O.N."/>
            <person name="Martinez-Gomariz M."/>
            <person name="Tran H."/>
            <person name="Ferrer M."/>
            <person name="Savchenko A."/>
            <person name="Yakunin A.F."/>
            <person name="Yakimov M.M."/>
            <person name="Golyshina O.V."/>
            <person name="Reinhardt R."/>
            <person name="Golyshin P.N."/>
        </authorList>
    </citation>
    <scope>NUCLEOTIDE SEQUENCE [LARGE SCALE GENOMIC DNA]</scope>
</reference>
<dbReference type="InterPro" id="IPR013670">
    <property type="entry name" value="EcoEI_R_C_dom"/>
</dbReference>
<dbReference type="PATRIC" id="fig|698738.3.peg.3228"/>
<dbReference type="GO" id="GO:0009035">
    <property type="term" value="F:type I site-specific deoxyribonuclease activity"/>
    <property type="evidence" value="ECO:0007669"/>
    <property type="project" value="UniProtKB-EC"/>
</dbReference>
<organism evidence="4 5">
    <name type="scientific">Oleispira antarctica RB-8</name>
    <dbReference type="NCBI Taxonomy" id="698738"/>
    <lineage>
        <taxon>Bacteria</taxon>
        <taxon>Pseudomonadati</taxon>
        <taxon>Pseudomonadota</taxon>
        <taxon>Gammaproteobacteria</taxon>
        <taxon>Oceanospirillales</taxon>
        <taxon>Oceanospirillaceae</taxon>
        <taxon>Oleispira</taxon>
    </lineage>
</organism>
<dbReference type="InterPro" id="IPR014001">
    <property type="entry name" value="Helicase_ATP-bd"/>
</dbReference>
<dbReference type="InterPro" id="IPR006935">
    <property type="entry name" value="Helicase/UvrB_N"/>
</dbReference>
<dbReference type="SMART" id="SM00487">
    <property type="entry name" value="DEXDc"/>
    <property type="match status" value="1"/>
</dbReference>
<dbReference type="PROSITE" id="PS51194">
    <property type="entry name" value="HELICASE_CTER"/>
    <property type="match status" value="1"/>
</dbReference>
<dbReference type="Pfam" id="PF13643">
    <property type="entry name" value="DUF4145"/>
    <property type="match status" value="1"/>
</dbReference>
<dbReference type="AlphaFoldDB" id="R4YQB5"/>
<evidence type="ECO:0000313" key="5">
    <source>
        <dbReference type="Proteomes" id="UP000032749"/>
    </source>
</evidence>
<evidence type="ECO:0000259" key="2">
    <source>
        <dbReference type="PROSITE" id="PS51192"/>
    </source>
</evidence>
<keyword evidence="5" id="KW-1185">Reference proteome</keyword>
<dbReference type="EMBL" id="FO203512">
    <property type="protein sequence ID" value="CCK77282.1"/>
    <property type="molecule type" value="Genomic_DNA"/>
</dbReference>
<dbReference type="InterPro" id="IPR001650">
    <property type="entry name" value="Helicase_C-like"/>
</dbReference>
<accession>R4YQB5</accession>
<dbReference type="NCBIfam" id="NF008521">
    <property type="entry name" value="PRK11448.1"/>
    <property type="match status" value="1"/>
</dbReference>
<feature type="coiled-coil region" evidence="1">
    <location>
        <begin position="163"/>
        <end position="264"/>
    </location>
</feature>
<sequence length="1190" mass="135153">MAVQGTHSSKIASAKASIKKTSNFEFLKEHDPVFFQLTNNAERIFAIDPNACLMKLRQFGEALAQDLATQVGLMRTERETQLDLLNKLRSRLDLDRTVQDLFHLLRTSGNHANHEFVTSYKDAMDGIKVARELAIWYHRSFGKKGDAFKPGAFILPEDPSANLRQLQTEISKLKTQLEESSQSVDEDTDFLELIKQEAQQAKELAAQRDEDAKTFEDLYYQQEDELNTSKAAFDAKIKALTEETERLKREKESLQGIKENTRKASAKVELSEAETRVLIDKQLQDAGWLADTEALTYKNGCRPEKGINKAIAEWPTSAVALGDKKSGKTGRADYILFAGLIPIAVVEAKKENQDVSAKIPQAQRYSLGFKQQIQFIPAWAEEGRTIAWPQGEEGHYQIPFVYSCNGRPFVKQYAEKSGTWIRDVRHPSNTAKALSSFHSPSGLLDKLTRSKSEAEAKLKQEGFGYLGLREYQQKAITAVENALENNQPHALLAMATGTGKTRTIIGLMYRFLKAERFNRILFLVDRTALGDQAFDSFTEAKLEQNQSLTQIYNIADLGDMRAEAETRVHVATVQAMVKRVFDNDNPIPIDEYDCIIVDEAHRGYALDQEMGEGEMQVRDSNQFLSSYRRVLDYFDAFKVGLTATPAAHTSEIFGLPVYTYSYREAVADDWLIDHEPPLTYETQLNQNGIKIAEGEEVSVIDRATGQLDLAMLEDEVLFEVESFNRNVITPDFNRVIAEAFAQEFDPTGDEKTMVFCVNQEHAELFKNTLEKAFKELWQEEYNTNAVQIITGKTDRVKDAISRYKNERYPSVAITVDLLTTGIDVPPICHLLFLRRVKSRILYEQMIGRATRRCDDIGKTAFYIHDAVGLYKTLQEVNTMKPLVKDPNITLDQLLDEMQNPASFDAPGSQEDTSHAHDVLDQLSQKVMRILRKASNKAETEPEKNKALKVKLDELEELWGVEPAKLHKHLHELGPQQAKQFLSQHSNLLNQLEEVKAHIGSSNRPIFYEGEDKLIEVKQGYGVAEQPADFLDSFSDFVKDQMNSHAALKIVCSKPKELTREQLKEIRLLLDSQGYSETKLNTAWRNQTNQEIAASIIGHIRRAALGEALIPFEQRVQHAMEGIYQQQAWSKVQKQWLDRLAKQLVHEVIVDSQFINNRFADKGGITRFNKVLNNQLDDVLEELREHLWDAV</sequence>
<dbReference type="Gene3D" id="3.40.50.300">
    <property type="entry name" value="P-loop containing nucleotide triphosphate hydrolases"/>
    <property type="match status" value="2"/>
</dbReference>
<dbReference type="GO" id="GO:0003677">
    <property type="term" value="F:DNA binding"/>
    <property type="evidence" value="ECO:0007669"/>
    <property type="project" value="UniProtKB-KW"/>
</dbReference>
<dbReference type="CDD" id="cd18032">
    <property type="entry name" value="DEXHc_RE_I_III_res"/>
    <property type="match status" value="1"/>
</dbReference>
<dbReference type="InterPro" id="IPR027417">
    <property type="entry name" value="P-loop_NTPase"/>
</dbReference>
<evidence type="ECO:0000259" key="3">
    <source>
        <dbReference type="PROSITE" id="PS51194"/>
    </source>
</evidence>
<dbReference type="PROSITE" id="PS51192">
    <property type="entry name" value="HELICASE_ATP_BIND_1"/>
    <property type="match status" value="1"/>
</dbReference>
<dbReference type="REBASE" id="65301">
    <property type="entry name" value="OanRB8ORF31040P"/>
</dbReference>
<dbReference type="Gene3D" id="3.90.1570.30">
    <property type="match status" value="1"/>
</dbReference>
<dbReference type="SUPFAM" id="SSF52540">
    <property type="entry name" value="P-loop containing nucleoside triphosphate hydrolases"/>
    <property type="match status" value="1"/>
</dbReference>
<keyword evidence="1" id="KW-0175">Coiled coil</keyword>
<dbReference type="Pfam" id="PF00271">
    <property type="entry name" value="Helicase_C"/>
    <property type="match status" value="1"/>
</dbReference>
<dbReference type="GO" id="GO:0009307">
    <property type="term" value="P:DNA restriction-modification system"/>
    <property type="evidence" value="ECO:0007669"/>
    <property type="project" value="UniProtKB-KW"/>
</dbReference>
<dbReference type="InterPro" id="IPR050742">
    <property type="entry name" value="Helicase_Restrict-Modif_Enz"/>
</dbReference>